<dbReference type="InterPro" id="IPR000157">
    <property type="entry name" value="TIR_dom"/>
</dbReference>
<organism evidence="2 3">
    <name type="scientific">Azohydromonas lata</name>
    <dbReference type="NCBI Taxonomy" id="45677"/>
    <lineage>
        <taxon>Bacteria</taxon>
        <taxon>Pseudomonadati</taxon>
        <taxon>Pseudomonadota</taxon>
        <taxon>Betaproteobacteria</taxon>
        <taxon>Burkholderiales</taxon>
        <taxon>Sphaerotilaceae</taxon>
        <taxon>Azohydromonas</taxon>
    </lineage>
</organism>
<dbReference type="Pfam" id="PF13676">
    <property type="entry name" value="TIR_2"/>
    <property type="match status" value="1"/>
</dbReference>
<dbReference type="Gene3D" id="3.40.50.10140">
    <property type="entry name" value="Toll/interleukin-1 receptor homology (TIR) domain"/>
    <property type="match status" value="1"/>
</dbReference>
<dbReference type="SUPFAM" id="SSF52200">
    <property type="entry name" value="Toll/Interleukin receptor TIR domain"/>
    <property type="match status" value="1"/>
</dbReference>
<proteinExistence type="predicted"/>
<feature type="domain" description="TIR" evidence="1">
    <location>
        <begin position="1"/>
        <end position="131"/>
    </location>
</feature>
<keyword evidence="2" id="KW-0614">Plasmid</keyword>
<evidence type="ECO:0000313" key="3">
    <source>
        <dbReference type="Proteomes" id="UP001293718"/>
    </source>
</evidence>
<sequence length="303" mass="34332">MHLFLSHQSCSKPRVRRIAKGLPPHVSWWLDQDEMPPGSVFPRHIEEAIAQKCDFFIAFLDERALDSEWVRREIALGLRREADLQRTFVIPVLLQDVRARLHELDLAERLYLPGWDEDDDARLAQALSAQLFALASRIIESLRGLGRRGMLDAFAAELTAWKQAAFQWRASLGNSIAVLITNQAAFDHVRESVAAYNRVADVFIPRLALHRDRITAAWASYRGLCEDTRDLVGRIEQVYRSEMYRLNEIHELVHAALVAPPDAERLATADARRSAILAEAGAALDQLSERATRLLAALEREIS</sequence>
<dbReference type="PROSITE" id="PS50104">
    <property type="entry name" value="TIR"/>
    <property type="match status" value="1"/>
</dbReference>
<accession>A0ABU5I8S2</accession>
<evidence type="ECO:0000313" key="2">
    <source>
        <dbReference type="EMBL" id="MDZ5455244.1"/>
    </source>
</evidence>
<comment type="caution">
    <text evidence="2">The sequence shown here is derived from an EMBL/GenBank/DDBJ whole genome shotgun (WGS) entry which is preliminary data.</text>
</comment>
<evidence type="ECO:0000259" key="1">
    <source>
        <dbReference type="PROSITE" id="PS50104"/>
    </source>
</evidence>
<reference evidence="2 3" key="1">
    <citation type="submission" date="2023-11" db="EMBL/GenBank/DDBJ databases">
        <title>Draft genome of Azohydromonas lata strain H1 (DSM1123), a polyhydroxyalkanoate producer.</title>
        <authorList>
            <person name="Traversa D."/>
            <person name="D'Addabbo P."/>
            <person name="Pazzani C."/>
            <person name="Manzari C."/>
            <person name="Chiara M."/>
            <person name="Scrascia M."/>
        </authorList>
    </citation>
    <scope>NUCLEOTIDE SEQUENCE [LARGE SCALE GENOMIC DNA]</scope>
    <source>
        <strain evidence="2 3">H1</strain>
        <plasmid evidence="2">unnamed</plasmid>
    </source>
</reference>
<dbReference type="RefSeq" id="WP_322463939.1">
    <property type="nucleotide sequence ID" value="NZ_JAXOJX010000001.1"/>
</dbReference>
<dbReference type="InterPro" id="IPR035897">
    <property type="entry name" value="Toll_tir_struct_dom_sf"/>
</dbReference>
<dbReference type="EMBL" id="JAXOJX010000001">
    <property type="protein sequence ID" value="MDZ5455244.1"/>
    <property type="molecule type" value="Genomic_DNA"/>
</dbReference>
<dbReference type="Proteomes" id="UP001293718">
    <property type="component" value="Unassembled WGS sequence"/>
</dbReference>
<geneLocation type="plasmid" evidence="2">
    <name>unnamed</name>
</geneLocation>
<gene>
    <name evidence="2" type="ORF">SM757_01525</name>
</gene>
<name>A0ABU5I8S2_9BURK</name>
<protein>
    <submittedName>
        <fullName evidence="2">TIR domain-containing protein</fullName>
    </submittedName>
</protein>
<keyword evidence="3" id="KW-1185">Reference proteome</keyword>